<evidence type="ECO:0000259" key="4">
    <source>
        <dbReference type="Pfam" id="PF26580"/>
    </source>
</evidence>
<comment type="caution">
    <text evidence="5">The sequence shown here is derived from an EMBL/GenBank/DDBJ whole genome shotgun (WGS) entry which is preliminary data.</text>
</comment>
<dbReference type="Proteomes" id="UP000733379">
    <property type="component" value="Unassembled WGS sequence"/>
</dbReference>
<dbReference type="RefSeq" id="WP_215916929.1">
    <property type="nucleotide sequence ID" value="NZ_JAHKNI010000003.1"/>
</dbReference>
<feature type="signal peptide" evidence="3">
    <location>
        <begin position="1"/>
        <end position="34"/>
    </location>
</feature>
<dbReference type="InterPro" id="IPR058644">
    <property type="entry name" value="Mtb12-like_C"/>
</dbReference>
<evidence type="ECO:0000256" key="2">
    <source>
        <dbReference type="ARBA" id="ARBA00093774"/>
    </source>
</evidence>
<keyword evidence="1 3" id="KW-0732">Signal</keyword>
<evidence type="ECO:0000256" key="3">
    <source>
        <dbReference type="SAM" id="SignalP"/>
    </source>
</evidence>
<organism evidence="5 6">
    <name type="scientific">Nocardia albiluteola</name>
    <dbReference type="NCBI Taxonomy" id="2842303"/>
    <lineage>
        <taxon>Bacteria</taxon>
        <taxon>Bacillati</taxon>
        <taxon>Actinomycetota</taxon>
        <taxon>Actinomycetes</taxon>
        <taxon>Mycobacteriales</taxon>
        <taxon>Nocardiaceae</taxon>
        <taxon>Nocardia</taxon>
    </lineage>
</organism>
<sequence>MLARTRAPRSTSTVRIAVAGAAAVAMVLTGGSIAAADAPAPTSAELQGTLDRFADPGVPTAAKTNLVVDGNRHSANIDQMNKGLANYGKVGFTVSNVQAKGDDATAQVAVVSPHGTMPGVPMSWQHTAAGWQLSEKTGCTILAMAMAPC</sequence>
<reference evidence="5 6" key="1">
    <citation type="submission" date="2021-06" db="EMBL/GenBank/DDBJ databases">
        <title>Actinomycetes sequencing.</title>
        <authorList>
            <person name="Shan Q."/>
        </authorList>
    </citation>
    <scope>NUCLEOTIDE SEQUENCE [LARGE SCALE GENOMIC DNA]</scope>
    <source>
        <strain evidence="5 6">NEAU-G5</strain>
    </source>
</reference>
<proteinExistence type="inferred from homology"/>
<feature type="chain" id="PRO_5047252019" description="Low molecular weight antigen MTB12-like C-terminal domain-containing protein" evidence="3">
    <location>
        <begin position="35"/>
        <end position="149"/>
    </location>
</feature>
<keyword evidence="6" id="KW-1185">Reference proteome</keyword>
<feature type="domain" description="Low molecular weight antigen MTB12-like C-terminal" evidence="4">
    <location>
        <begin position="39"/>
        <end position="149"/>
    </location>
</feature>
<dbReference type="Pfam" id="PF26580">
    <property type="entry name" value="Mtb12_C"/>
    <property type="match status" value="1"/>
</dbReference>
<evidence type="ECO:0000313" key="6">
    <source>
        <dbReference type="Proteomes" id="UP000733379"/>
    </source>
</evidence>
<dbReference type="EMBL" id="JAHKNI010000003">
    <property type="protein sequence ID" value="MBU3062027.1"/>
    <property type="molecule type" value="Genomic_DNA"/>
</dbReference>
<evidence type="ECO:0000256" key="1">
    <source>
        <dbReference type="ARBA" id="ARBA00022729"/>
    </source>
</evidence>
<gene>
    <name evidence="5" type="ORF">KO481_10885</name>
</gene>
<protein>
    <recommendedName>
        <fullName evidence="4">Low molecular weight antigen MTB12-like C-terminal domain-containing protein</fullName>
    </recommendedName>
</protein>
<name>A0ABS6AVH5_9NOCA</name>
<evidence type="ECO:0000313" key="5">
    <source>
        <dbReference type="EMBL" id="MBU3062027.1"/>
    </source>
</evidence>
<accession>A0ABS6AVH5</accession>
<comment type="similarity">
    <text evidence="2">Belongs to the MTB12 family.</text>
</comment>